<evidence type="ECO:0000313" key="1">
    <source>
        <dbReference type="EMBL" id="RLU18823.1"/>
    </source>
</evidence>
<proteinExistence type="predicted"/>
<name>A0A3L8DF87_OOCBI</name>
<dbReference type="EMBL" id="QOIP01000009">
    <property type="protein sequence ID" value="RLU18823.1"/>
    <property type="molecule type" value="Genomic_DNA"/>
</dbReference>
<accession>A0A3L8DF87</accession>
<protein>
    <submittedName>
        <fullName evidence="1">Uncharacterized protein</fullName>
    </submittedName>
</protein>
<evidence type="ECO:0000313" key="2">
    <source>
        <dbReference type="Proteomes" id="UP000279307"/>
    </source>
</evidence>
<dbReference type="OrthoDB" id="7555316at2759"/>
<gene>
    <name evidence="1" type="ORF">DMN91_009180</name>
</gene>
<dbReference type="PANTHER" id="PTHR46114:SF1">
    <property type="entry name" value="ZAD DOMAIN-CONTAINING PROTEIN"/>
    <property type="match status" value="1"/>
</dbReference>
<dbReference type="PANTHER" id="PTHR46114">
    <property type="entry name" value="APPLE DOMAIN-CONTAINING PROTEIN"/>
    <property type="match status" value="1"/>
</dbReference>
<reference evidence="1 2" key="1">
    <citation type="journal article" date="2018" name="Genome Res.">
        <title>The genomic architecture and molecular evolution of ant odorant receptors.</title>
        <authorList>
            <person name="McKenzie S.K."/>
            <person name="Kronauer D.J.C."/>
        </authorList>
    </citation>
    <scope>NUCLEOTIDE SEQUENCE [LARGE SCALE GENOMIC DNA]</scope>
    <source>
        <strain evidence="1">Clonal line C1</strain>
    </source>
</reference>
<comment type="caution">
    <text evidence="1">The sequence shown here is derived from an EMBL/GenBank/DDBJ whole genome shotgun (WGS) entry which is preliminary data.</text>
</comment>
<dbReference type="AlphaFoldDB" id="A0A3L8DF87"/>
<dbReference type="Proteomes" id="UP000279307">
    <property type="component" value="Chromosome 9"/>
</dbReference>
<organism evidence="1 2">
    <name type="scientific">Ooceraea biroi</name>
    <name type="common">Clonal raider ant</name>
    <name type="synonym">Cerapachys biroi</name>
    <dbReference type="NCBI Taxonomy" id="2015173"/>
    <lineage>
        <taxon>Eukaryota</taxon>
        <taxon>Metazoa</taxon>
        <taxon>Ecdysozoa</taxon>
        <taxon>Arthropoda</taxon>
        <taxon>Hexapoda</taxon>
        <taxon>Insecta</taxon>
        <taxon>Pterygota</taxon>
        <taxon>Neoptera</taxon>
        <taxon>Endopterygota</taxon>
        <taxon>Hymenoptera</taxon>
        <taxon>Apocrita</taxon>
        <taxon>Aculeata</taxon>
        <taxon>Formicoidea</taxon>
        <taxon>Formicidae</taxon>
        <taxon>Dorylinae</taxon>
        <taxon>Ooceraea</taxon>
    </lineage>
</organism>
<sequence>MPFGIPMVWREPNVSNVTKPIPHGCNVPVPHPPRGQGAASAFSSCTNDNINIDDGDFEMIETHDDLPKFDLSDDKTPKLFTQHALNDVVRDLGLSKESALLLASKLGERNLLASNTTFSWYKHRETEFLPFFVAKDDLVYCTNVPGLLKALGLDIYKRNEWRLFIDSSKRSLKGVLLHNGGRYACVPIAHSVHLKESYENVEILLKAIEYNKHKWQNVECLMMLRIRFWCSVRKLKWFIMLLVSST</sequence>